<dbReference type="Proteomes" id="UP000280881">
    <property type="component" value="Unassembled WGS sequence"/>
</dbReference>
<sequence length="136" mass="15805">MKGEELLRDNYCFVCGKENPKGMHLTFKREDGKVYARFSLPEYYQGYNRVIHGGIISLILDEAMAYLQSLKERFLTGKLTVKFHTPLLVEEEVEVEAWVEEERKRVKITKAVMKKTKSGKKVAEAEAIMFVLKEKE</sequence>
<dbReference type="PANTHER" id="PTHR47260:SF1">
    <property type="entry name" value="UPF0644 PROTEIN PB2B4.06"/>
    <property type="match status" value="1"/>
</dbReference>
<dbReference type="Gene3D" id="3.10.129.10">
    <property type="entry name" value="Hotdog Thioesterase"/>
    <property type="match status" value="1"/>
</dbReference>
<comment type="caution">
    <text evidence="2">The sequence shown here is derived from an EMBL/GenBank/DDBJ whole genome shotgun (WGS) entry which is preliminary data.</text>
</comment>
<accession>A0A420W9D3</accession>
<dbReference type="AlphaFoldDB" id="A0A420W9D3"/>
<dbReference type="InterPro" id="IPR029069">
    <property type="entry name" value="HotDog_dom_sf"/>
</dbReference>
<feature type="domain" description="Thioesterase" evidence="1">
    <location>
        <begin position="50"/>
        <end position="106"/>
    </location>
</feature>
<dbReference type="InterPro" id="IPR006683">
    <property type="entry name" value="Thioestr_dom"/>
</dbReference>
<dbReference type="GO" id="GO:0016790">
    <property type="term" value="F:thiolester hydrolase activity"/>
    <property type="evidence" value="ECO:0007669"/>
    <property type="project" value="UniProtKB-ARBA"/>
</dbReference>
<dbReference type="RefSeq" id="WP_121170252.1">
    <property type="nucleotide sequence ID" value="NZ_RBIE01000001.1"/>
</dbReference>
<dbReference type="InterPro" id="IPR052061">
    <property type="entry name" value="PTE-AB_protein"/>
</dbReference>
<keyword evidence="3" id="KW-1185">Reference proteome</keyword>
<name>A0A420W9D3_9BACT</name>
<evidence type="ECO:0000259" key="1">
    <source>
        <dbReference type="Pfam" id="PF03061"/>
    </source>
</evidence>
<dbReference type="PANTHER" id="PTHR47260">
    <property type="entry name" value="UPF0644 PROTEIN PB2B4.06"/>
    <property type="match status" value="1"/>
</dbReference>
<dbReference type="EMBL" id="RBIE01000001">
    <property type="protein sequence ID" value="RKQ63930.1"/>
    <property type="molecule type" value="Genomic_DNA"/>
</dbReference>
<gene>
    <name evidence="2" type="ORF">C7457_0819</name>
</gene>
<protein>
    <submittedName>
        <fullName evidence="2">Acyl-coenzyme A thioesterase PaaI-like protein</fullName>
    </submittedName>
</protein>
<proteinExistence type="predicted"/>
<evidence type="ECO:0000313" key="2">
    <source>
        <dbReference type="EMBL" id="RKQ63930.1"/>
    </source>
</evidence>
<dbReference type="OrthoDB" id="9792301at2"/>
<organism evidence="2 3">
    <name type="scientific">Thermovibrio guaymasensis</name>
    <dbReference type="NCBI Taxonomy" id="240167"/>
    <lineage>
        <taxon>Bacteria</taxon>
        <taxon>Pseudomonadati</taxon>
        <taxon>Aquificota</taxon>
        <taxon>Aquificia</taxon>
        <taxon>Desulfurobacteriales</taxon>
        <taxon>Desulfurobacteriaceae</taxon>
        <taxon>Thermovibrio</taxon>
    </lineage>
</organism>
<dbReference type="SUPFAM" id="SSF54637">
    <property type="entry name" value="Thioesterase/thiol ester dehydrase-isomerase"/>
    <property type="match status" value="1"/>
</dbReference>
<dbReference type="Pfam" id="PF03061">
    <property type="entry name" value="4HBT"/>
    <property type="match status" value="1"/>
</dbReference>
<evidence type="ECO:0000313" key="3">
    <source>
        <dbReference type="Proteomes" id="UP000280881"/>
    </source>
</evidence>
<reference evidence="2 3" key="1">
    <citation type="submission" date="2018-10" db="EMBL/GenBank/DDBJ databases">
        <title>Genomic Encyclopedia of Type Strains, Phase IV (KMG-IV): sequencing the most valuable type-strain genomes for metagenomic binning, comparative biology and taxonomic classification.</title>
        <authorList>
            <person name="Goeker M."/>
        </authorList>
    </citation>
    <scope>NUCLEOTIDE SEQUENCE [LARGE SCALE GENOMIC DNA]</scope>
    <source>
        <strain evidence="2 3">DSM 15521</strain>
    </source>
</reference>